<keyword evidence="5" id="KW-0406">Ion transport</keyword>
<dbReference type="Proteomes" id="UP000233750">
    <property type="component" value="Unassembled WGS sequence"/>
</dbReference>
<dbReference type="GO" id="GO:0016020">
    <property type="term" value="C:membrane"/>
    <property type="evidence" value="ECO:0007669"/>
    <property type="project" value="UniProtKB-SubCell"/>
</dbReference>
<feature type="domain" description="Cation/H+ exchanger transmembrane" evidence="8">
    <location>
        <begin position="17"/>
        <end position="390"/>
    </location>
</feature>
<feature type="transmembrane region" description="Helical" evidence="7">
    <location>
        <begin position="6"/>
        <end position="23"/>
    </location>
</feature>
<dbReference type="InterPro" id="IPR006153">
    <property type="entry name" value="Cation/H_exchanger_TM"/>
</dbReference>
<feature type="transmembrane region" description="Helical" evidence="7">
    <location>
        <begin position="283"/>
        <end position="304"/>
    </location>
</feature>
<proteinExistence type="predicted"/>
<evidence type="ECO:0000256" key="6">
    <source>
        <dbReference type="ARBA" id="ARBA00023136"/>
    </source>
</evidence>
<feature type="transmembrane region" description="Helical" evidence="7">
    <location>
        <begin position="165"/>
        <end position="189"/>
    </location>
</feature>
<keyword evidence="4 7" id="KW-1133">Transmembrane helix</keyword>
<dbReference type="EMBL" id="PJMY01000003">
    <property type="protein sequence ID" value="PKV93946.1"/>
    <property type="molecule type" value="Genomic_DNA"/>
</dbReference>
<sequence length="404" mass="42864">MTSHQTTFLLFELSVIVLLARLLGCAARRLGQPPVIGEVLAGILLGPTLFHGEIANTVFPLDTRPLLTAAADMGVAVFMFLIGLELDHQLTRAVGRMAATVALASILVPFALGIAVAFVVASNHPVGHRTGFILFLGTAMAITAFPVLARILADRGMSRTRLGGLALTAAAIGDLVAWMLLAVVLTVAANGTDQWRILLIVPFLALMRWGVRPLLRRLVADDRLSSALPAVAVAGLLASGALTEWIGLHFIFGAFLFGVVMPRTDAEHVRTKLVSRLSELNTVLFLPVFFVIAGFNVDLSSLSLPGLAELGLILLVAVGGKFGAVFAVARLHGLPARDASVLGTLMNTRGLTELIILGVGLSYGMLDQRLYILMVAMAVLTTMMTGPLISVIGRERTSQPTLSR</sequence>
<evidence type="ECO:0000256" key="3">
    <source>
        <dbReference type="ARBA" id="ARBA00022692"/>
    </source>
</evidence>
<reference evidence="9 10" key="1">
    <citation type="submission" date="2017-12" db="EMBL/GenBank/DDBJ databases">
        <title>Sequencing the genomes of 1000 Actinobacteria strains.</title>
        <authorList>
            <person name="Klenk H.-P."/>
        </authorList>
    </citation>
    <scope>NUCLEOTIDE SEQUENCE [LARGE SCALE GENOMIC DNA]</scope>
    <source>
        <strain evidence="9 10">DSM 45165</strain>
    </source>
</reference>
<evidence type="ECO:0000313" key="10">
    <source>
        <dbReference type="Proteomes" id="UP000233750"/>
    </source>
</evidence>
<comment type="caution">
    <text evidence="9">The sequence shown here is derived from an EMBL/GenBank/DDBJ whole genome shotgun (WGS) entry which is preliminary data.</text>
</comment>
<evidence type="ECO:0000256" key="4">
    <source>
        <dbReference type="ARBA" id="ARBA00022989"/>
    </source>
</evidence>
<feature type="transmembrane region" description="Helical" evidence="7">
    <location>
        <begin position="370"/>
        <end position="392"/>
    </location>
</feature>
<dbReference type="PANTHER" id="PTHR32468">
    <property type="entry name" value="CATION/H + ANTIPORTER"/>
    <property type="match status" value="1"/>
</dbReference>
<feature type="transmembrane region" description="Helical" evidence="7">
    <location>
        <begin position="245"/>
        <end position="262"/>
    </location>
</feature>
<feature type="transmembrane region" description="Helical" evidence="7">
    <location>
        <begin position="132"/>
        <end position="153"/>
    </location>
</feature>
<dbReference type="AlphaFoldDB" id="A0A2N3WJB4"/>
<feature type="transmembrane region" description="Helical" evidence="7">
    <location>
        <begin position="66"/>
        <end position="86"/>
    </location>
</feature>
<feature type="transmembrane region" description="Helical" evidence="7">
    <location>
        <begin position="195"/>
        <end position="211"/>
    </location>
</feature>
<keyword evidence="10" id="KW-1185">Reference proteome</keyword>
<evidence type="ECO:0000256" key="5">
    <source>
        <dbReference type="ARBA" id="ARBA00023065"/>
    </source>
</evidence>
<accession>A0A2N3WJB4</accession>
<gene>
    <name evidence="9" type="ORF">ATK30_4807</name>
</gene>
<feature type="transmembrane region" description="Helical" evidence="7">
    <location>
        <begin position="98"/>
        <end position="120"/>
    </location>
</feature>
<evidence type="ECO:0000256" key="1">
    <source>
        <dbReference type="ARBA" id="ARBA00004141"/>
    </source>
</evidence>
<dbReference type="OrthoDB" id="9793589at2"/>
<evidence type="ECO:0000256" key="2">
    <source>
        <dbReference type="ARBA" id="ARBA00022448"/>
    </source>
</evidence>
<comment type="subcellular location">
    <subcellularLocation>
        <location evidence="1">Membrane</location>
        <topology evidence="1">Multi-pass membrane protein</topology>
    </subcellularLocation>
</comment>
<evidence type="ECO:0000259" key="8">
    <source>
        <dbReference type="Pfam" id="PF00999"/>
    </source>
</evidence>
<dbReference type="InterPro" id="IPR050794">
    <property type="entry name" value="CPA2_transporter"/>
</dbReference>
<keyword evidence="3 7" id="KW-0812">Transmembrane</keyword>
<feature type="transmembrane region" description="Helical" evidence="7">
    <location>
        <begin position="223"/>
        <end position="239"/>
    </location>
</feature>
<keyword evidence="6 7" id="KW-0472">Membrane</keyword>
<feature type="transmembrane region" description="Helical" evidence="7">
    <location>
        <begin position="341"/>
        <end position="364"/>
    </location>
</feature>
<dbReference type="Gene3D" id="1.20.1530.20">
    <property type="match status" value="1"/>
</dbReference>
<protein>
    <submittedName>
        <fullName evidence="9">Kef-type K+ transport system membrane component KefB</fullName>
    </submittedName>
</protein>
<evidence type="ECO:0000256" key="7">
    <source>
        <dbReference type="SAM" id="Phobius"/>
    </source>
</evidence>
<organism evidence="9 10">
    <name type="scientific">Amycolatopsis echigonensis</name>
    <dbReference type="NCBI Taxonomy" id="2576905"/>
    <lineage>
        <taxon>Bacteria</taxon>
        <taxon>Bacillati</taxon>
        <taxon>Actinomycetota</taxon>
        <taxon>Actinomycetes</taxon>
        <taxon>Pseudonocardiales</taxon>
        <taxon>Pseudonocardiaceae</taxon>
        <taxon>Amycolatopsis</taxon>
    </lineage>
</organism>
<dbReference type="GO" id="GO:0015297">
    <property type="term" value="F:antiporter activity"/>
    <property type="evidence" value="ECO:0007669"/>
    <property type="project" value="InterPro"/>
</dbReference>
<dbReference type="GO" id="GO:1902600">
    <property type="term" value="P:proton transmembrane transport"/>
    <property type="evidence" value="ECO:0007669"/>
    <property type="project" value="InterPro"/>
</dbReference>
<name>A0A2N3WJB4_9PSEU</name>
<dbReference type="RefSeq" id="WP_101441024.1">
    <property type="nucleotide sequence ID" value="NZ_PJMY01000003.1"/>
</dbReference>
<dbReference type="Pfam" id="PF00999">
    <property type="entry name" value="Na_H_Exchanger"/>
    <property type="match status" value="1"/>
</dbReference>
<dbReference type="InterPro" id="IPR038770">
    <property type="entry name" value="Na+/solute_symporter_sf"/>
</dbReference>
<keyword evidence="2" id="KW-0813">Transport</keyword>
<feature type="transmembrane region" description="Helical" evidence="7">
    <location>
        <begin position="310"/>
        <end position="329"/>
    </location>
</feature>
<dbReference type="PANTHER" id="PTHR32468:SF0">
    <property type="entry name" value="K(+)_H(+) ANTIPORTER 1"/>
    <property type="match status" value="1"/>
</dbReference>
<evidence type="ECO:0000313" key="9">
    <source>
        <dbReference type="EMBL" id="PKV93946.1"/>
    </source>
</evidence>